<evidence type="ECO:0000313" key="6">
    <source>
        <dbReference type="Proteomes" id="UP001302126"/>
    </source>
</evidence>
<evidence type="ECO:0000259" key="4">
    <source>
        <dbReference type="PROSITE" id="PS50157"/>
    </source>
</evidence>
<reference evidence="5" key="2">
    <citation type="submission" date="2023-05" db="EMBL/GenBank/DDBJ databases">
        <authorList>
            <consortium name="Lawrence Berkeley National Laboratory"/>
            <person name="Steindorff A."/>
            <person name="Hensen N."/>
            <person name="Bonometti L."/>
            <person name="Westerberg I."/>
            <person name="Brannstrom I.O."/>
            <person name="Guillou S."/>
            <person name="Cros-Aarteil S."/>
            <person name="Calhoun S."/>
            <person name="Haridas S."/>
            <person name="Kuo A."/>
            <person name="Mondo S."/>
            <person name="Pangilinan J."/>
            <person name="Riley R."/>
            <person name="Labutti K."/>
            <person name="Andreopoulos B."/>
            <person name="Lipzen A."/>
            <person name="Chen C."/>
            <person name="Yanf M."/>
            <person name="Daum C."/>
            <person name="Ng V."/>
            <person name="Clum A."/>
            <person name="Ohm R."/>
            <person name="Martin F."/>
            <person name="Silar P."/>
            <person name="Natvig D."/>
            <person name="Lalanne C."/>
            <person name="Gautier V."/>
            <person name="Ament-Velasquez S.L."/>
            <person name="Kruys A."/>
            <person name="Hutchinson M.I."/>
            <person name="Powell A.J."/>
            <person name="Barry K."/>
            <person name="Miller A.N."/>
            <person name="Grigoriev I.V."/>
            <person name="Debuchy R."/>
            <person name="Gladieux P."/>
            <person name="Thoren M.H."/>
            <person name="Johannesson H."/>
        </authorList>
    </citation>
    <scope>NUCLEOTIDE SEQUENCE</scope>
    <source>
        <strain evidence="5">PSN309</strain>
    </source>
</reference>
<evidence type="ECO:0000256" key="3">
    <source>
        <dbReference type="SAM" id="MobiDB-lite"/>
    </source>
</evidence>
<evidence type="ECO:0000256" key="1">
    <source>
        <dbReference type="PROSITE-ProRule" id="PRU00042"/>
    </source>
</evidence>
<reference evidence="5" key="1">
    <citation type="journal article" date="2023" name="Mol. Phylogenet. Evol.">
        <title>Genome-scale phylogeny and comparative genomics of the fungal order Sordariales.</title>
        <authorList>
            <person name="Hensen N."/>
            <person name="Bonometti L."/>
            <person name="Westerberg I."/>
            <person name="Brannstrom I.O."/>
            <person name="Guillou S."/>
            <person name="Cros-Aarteil S."/>
            <person name="Calhoun S."/>
            <person name="Haridas S."/>
            <person name="Kuo A."/>
            <person name="Mondo S."/>
            <person name="Pangilinan J."/>
            <person name="Riley R."/>
            <person name="LaButti K."/>
            <person name="Andreopoulos B."/>
            <person name="Lipzen A."/>
            <person name="Chen C."/>
            <person name="Yan M."/>
            <person name="Daum C."/>
            <person name="Ng V."/>
            <person name="Clum A."/>
            <person name="Steindorff A."/>
            <person name="Ohm R.A."/>
            <person name="Martin F."/>
            <person name="Silar P."/>
            <person name="Natvig D.O."/>
            <person name="Lalanne C."/>
            <person name="Gautier V."/>
            <person name="Ament-Velasquez S.L."/>
            <person name="Kruys A."/>
            <person name="Hutchinson M.I."/>
            <person name="Powell A.J."/>
            <person name="Barry K."/>
            <person name="Miller A.N."/>
            <person name="Grigoriev I.V."/>
            <person name="Debuchy R."/>
            <person name="Gladieux P."/>
            <person name="Hiltunen Thoren M."/>
            <person name="Johannesson H."/>
        </authorList>
    </citation>
    <scope>NUCLEOTIDE SEQUENCE</scope>
    <source>
        <strain evidence="5">PSN309</strain>
    </source>
</reference>
<evidence type="ECO:0000313" key="5">
    <source>
        <dbReference type="EMBL" id="KAK4187010.1"/>
    </source>
</evidence>
<dbReference type="GO" id="GO:0008270">
    <property type="term" value="F:zinc ion binding"/>
    <property type="evidence" value="ECO:0007669"/>
    <property type="project" value="UniProtKB-KW"/>
</dbReference>
<keyword evidence="2" id="KW-0175">Coiled coil</keyword>
<dbReference type="EMBL" id="MU864411">
    <property type="protein sequence ID" value="KAK4187010.1"/>
    <property type="molecule type" value="Genomic_DNA"/>
</dbReference>
<dbReference type="PROSITE" id="PS00028">
    <property type="entry name" value="ZINC_FINGER_C2H2_1"/>
    <property type="match status" value="1"/>
</dbReference>
<keyword evidence="6" id="KW-1185">Reference proteome</keyword>
<feature type="compositionally biased region" description="Low complexity" evidence="3">
    <location>
        <begin position="293"/>
        <end position="304"/>
    </location>
</feature>
<evidence type="ECO:0000256" key="2">
    <source>
        <dbReference type="SAM" id="Coils"/>
    </source>
</evidence>
<dbReference type="InterPro" id="IPR013087">
    <property type="entry name" value="Znf_C2H2_type"/>
</dbReference>
<proteinExistence type="predicted"/>
<keyword evidence="1" id="KW-0479">Metal-binding</keyword>
<protein>
    <recommendedName>
        <fullName evidence="4">C2H2-type domain-containing protein</fullName>
    </recommendedName>
</protein>
<dbReference type="PROSITE" id="PS50157">
    <property type="entry name" value="ZINC_FINGER_C2H2_2"/>
    <property type="match status" value="1"/>
</dbReference>
<dbReference type="Proteomes" id="UP001302126">
    <property type="component" value="Unassembled WGS sequence"/>
</dbReference>
<keyword evidence="1" id="KW-0862">Zinc</keyword>
<name>A0AAN6WTA2_9PEZI</name>
<dbReference type="AlphaFoldDB" id="A0AAN6WTA2"/>
<organism evidence="5 6">
    <name type="scientific">Podospora australis</name>
    <dbReference type="NCBI Taxonomy" id="1536484"/>
    <lineage>
        <taxon>Eukaryota</taxon>
        <taxon>Fungi</taxon>
        <taxon>Dikarya</taxon>
        <taxon>Ascomycota</taxon>
        <taxon>Pezizomycotina</taxon>
        <taxon>Sordariomycetes</taxon>
        <taxon>Sordariomycetidae</taxon>
        <taxon>Sordariales</taxon>
        <taxon>Podosporaceae</taxon>
        <taxon>Podospora</taxon>
    </lineage>
</organism>
<feature type="domain" description="C2H2-type" evidence="4">
    <location>
        <begin position="348"/>
        <end position="371"/>
    </location>
</feature>
<feature type="coiled-coil region" evidence="2">
    <location>
        <begin position="467"/>
        <end position="501"/>
    </location>
</feature>
<dbReference type="Gene3D" id="3.30.160.60">
    <property type="entry name" value="Classic Zinc Finger"/>
    <property type="match status" value="1"/>
</dbReference>
<feature type="compositionally biased region" description="Polar residues" evidence="3">
    <location>
        <begin position="416"/>
        <end position="428"/>
    </location>
</feature>
<comment type="caution">
    <text evidence="5">The sequence shown here is derived from an EMBL/GenBank/DDBJ whole genome shotgun (WGS) entry which is preliminary data.</text>
</comment>
<keyword evidence="1" id="KW-0863">Zinc-finger</keyword>
<sequence length="504" mass="57946">MADDDLQPVLISQLVCDIQETTAISKPENFDDWLPWESTYLGNTSYRHQLLEARKSEVDYRLTYPLSRYQQASSEFLYLQKPAFRPETLFEVKPRYCYRSCPDCRHHLYVYKQQRKLRFRRPTPEEQQKELKRKLQLLLETLELWLWVKSVCYSKLLETVFQFPRGMRHLCTTMPWTIWPVLVVLWGVCWMFYPPCGTPNYYDVAGIPVEYHEEFLWLQEVTLLANDADDLQPADPLSHVDFGSVLAEYSGIIEAPSELGHILDPGNRLSLLGEMPSRAAPPLECSEPPQEHSGSGLPQPGSGSCNLPPLGYPIQVQAPGPAAAALRERPAERLPTPSSDSSPDQHRISCPECSQKFSKLSSLERHQLHMHNEIPQEFPCPHEECTRKGKRSVFKRKDGLERHLRNCRYHQAKGTPPSSSRATSGNPQSLLSSDHSGLDLFREEPAIVEQRKRKDRNEDDCGDDLLIKGLRKKLREKNEEVERVTKERDALAETLRILEETSNT</sequence>
<accession>A0AAN6WTA2</accession>
<feature type="region of interest" description="Disordered" evidence="3">
    <location>
        <begin position="278"/>
        <end position="349"/>
    </location>
</feature>
<dbReference type="SMART" id="SM00355">
    <property type="entry name" value="ZnF_C2H2"/>
    <property type="match status" value="2"/>
</dbReference>
<gene>
    <name evidence="5" type="ORF">QBC35DRAFT_251150</name>
</gene>
<feature type="region of interest" description="Disordered" evidence="3">
    <location>
        <begin position="404"/>
        <end position="440"/>
    </location>
</feature>